<feature type="compositionally biased region" description="Low complexity" evidence="5">
    <location>
        <begin position="347"/>
        <end position="359"/>
    </location>
</feature>
<keyword evidence="2 4" id="KW-0863">Zinc-finger</keyword>
<dbReference type="PANTHER" id="PTHR46253:SF1">
    <property type="entry name" value="TAB2"/>
    <property type="match status" value="1"/>
</dbReference>
<proteinExistence type="predicted"/>
<name>A0A1Y1N5P2_PHOPY</name>
<dbReference type="PROSITE" id="PS01358">
    <property type="entry name" value="ZF_RANBP2_1"/>
    <property type="match status" value="1"/>
</dbReference>
<dbReference type="SUPFAM" id="SSF90209">
    <property type="entry name" value="Ran binding protein zinc finger-like"/>
    <property type="match status" value="1"/>
</dbReference>
<feature type="compositionally biased region" description="Low complexity" evidence="5">
    <location>
        <begin position="232"/>
        <end position="252"/>
    </location>
</feature>
<evidence type="ECO:0000256" key="2">
    <source>
        <dbReference type="ARBA" id="ARBA00022771"/>
    </source>
</evidence>
<feature type="domain" description="RanBP2-type" evidence="6">
    <location>
        <begin position="540"/>
        <end position="570"/>
    </location>
</feature>
<evidence type="ECO:0000259" key="6">
    <source>
        <dbReference type="PROSITE" id="PS50199"/>
    </source>
</evidence>
<evidence type="ECO:0000256" key="4">
    <source>
        <dbReference type="PROSITE-ProRule" id="PRU00322"/>
    </source>
</evidence>
<keyword evidence="3" id="KW-0862">Zinc</keyword>
<dbReference type="InterPro" id="IPR001876">
    <property type="entry name" value="Znf_RanBP2"/>
</dbReference>
<evidence type="ECO:0000256" key="5">
    <source>
        <dbReference type="SAM" id="MobiDB-lite"/>
    </source>
</evidence>
<feature type="compositionally biased region" description="Basic and acidic residues" evidence="5">
    <location>
        <begin position="257"/>
        <end position="268"/>
    </location>
</feature>
<feature type="compositionally biased region" description="Basic and acidic residues" evidence="5">
    <location>
        <begin position="138"/>
        <end position="159"/>
    </location>
</feature>
<feature type="compositionally biased region" description="Polar residues" evidence="5">
    <location>
        <begin position="198"/>
        <end position="214"/>
    </location>
</feature>
<keyword evidence="1" id="KW-0479">Metal-binding</keyword>
<dbReference type="EMBL" id="GEZM01012092">
    <property type="protein sequence ID" value="JAV93213.1"/>
    <property type="molecule type" value="Transcribed_RNA"/>
</dbReference>
<evidence type="ECO:0000256" key="1">
    <source>
        <dbReference type="ARBA" id="ARBA00022723"/>
    </source>
</evidence>
<protein>
    <recommendedName>
        <fullName evidence="6">RanBP2-type domain-containing protein</fullName>
    </recommendedName>
</protein>
<reference evidence="7" key="1">
    <citation type="journal article" date="2016" name="Sci. Rep.">
        <title>Molecular characterization of firefly nuptial gifts: a multi-omics approach sheds light on postcopulatory sexual selection.</title>
        <authorList>
            <person name="Al-Wathiqui N."/>
            <person name="Fallon T.R."/>
            <person name="South A."/>
            <person name="Weng J.K."/>
            <person name="Lewis S.M."/>
        </authorList>
    </citation>
    <scope>NUCLEOTIDE SEQUENCE</scope>
</reference>
<evidence type="ECO:0000313" key="7">
    <source>
        <dbReference type="EMBL" id="JAV93213.1"/>
    </source>
</evidence>
<dbReference type="KEGG" id="ppyr:116167305"/>
<feature type="region of interest" description="Disordered" evidence="5">
    <location>
        <begin position="313"/>
        <end position="359"/>
    </location>
</feature>
<dbReference type="PANTHER" id="PTHR46253">
    <property type="entry name" value="TGF-BETA-ACTIVATED KINASE 1 AND MAP3K7-BINDING PROTEIN TAB"/>
    <property type="match status" value="1"/>
</dbReference>
<dbReference type="InterPro" id="IPR036443">
    <property type="entry name" value="Znf_RanBP2_sf"/>
</dbReference>
<dbReference type="CTD" id="23118"/>
<feature type="region of interest" description="Disordered" evidence="5">
    <location>
        <begin position="134"/>
        <end position="167"/>
    </location>
</feature>
<dbReference type="Gene3D" id="1.10.8.10">
    <property type="entry name" value="DNA helicase RuvA subunit, C-terminal domain"/>
    <property type="match status" value="1"/>
</dbReference>
<feature type="region of interest" description="Disordered" evidence="5">
    <location>
        <begin position="89"/>
        <end position="117"/>
    </location>
</feature>
<dbReference type="GO" id="GO:0008270">
    <property type="term" value="F:zinc ion binding"/>
    <property type="evidence" value="ECO:0007669"/>
    <property type="project" value="UniProtKB-KW"/>
</dbReference>
<dbReference type="OrthoDB" id="6367910at2759"/>
<feature type="compositionally biased region" description="Polar residues" evidence="5">
    <location>
        <begin position="319"/>
        <end position="331"/>
    </location>
</feature>
<dbReference type="AlphaFoldDB" id="A0A1Y1N5P2"/>
<sequence>MFAGGRRRSSNIRVMQLFHELKQQFPTVPDHIVTACISEYANRNIPEGDPDRDTFTFHQVLEAAAALRLAENQELMGRTLAKPIDPTVSLLEPSLSQNSDNPKSSDRSEMNEGDSDINRNVVKSSVFYVKAPECASVSEKKSSPQRPNRLDIKTSDESKTGGFNKIQPSERCFDLQKLLNTDNLNVKPPRSPVVSKRLASTKNSPTKSDNTKSPLPSPETPRKSQYQGSLDSGNYSVSGVSSHSPSGFNSFVGSASKRLDSPSKRPETAETPTQTSDTLLGGVNLSLNVNCQMDLVQSPTIPKHSTALQLTPQMPWCQNPPSQRSYTSVNLTLRPPSTEPQPPIDITSQNSSLTYSTSSFDSQKGLQSRLQITVGPGGGSVSSIRTRPRSSYCVQEERIEETVPVRAGSMPDLATNVTSSVISKQQAHIERLRIELITEKGRLIAMQKEIISLETPNSITCKVDAEIEKQLQKEIRHLRGQCERLTYDVDRHSESRFPLGETSEEFYHNIYTGQRGPITLGSSERVESRQNPRQTVPLEMEDPKWNCHMCTFQNHPLLDKCEQCEMPRILHGTKNEPPNPCLPFGMVPLNATNLDSSLCDIYPQLRRRRQPFTCAD</sequence>
<dbReference type="RefSeq" id="XP_031338502.1">
    <property type="nucleotide sequence ID" value="XM_031482642.1"/>
</dbReference>
<evidence type="ECO:0000256" key="3">
    <source>
        <dbReference type="ARBA" id="ARBA00022833"/>
    </source>
</evidence>
<dbReference type="PROSITE" id="PS50199">
    <property type="entry name" value="ZF_RANBP2_2"/>
    <property type="match status" value="1"/>
</dbReference>
<dbReference type="SMART" id="SM00547">
    <property type="entry name" value="ZnF_RBZ"/>
    <property type="match status" value="1"/>
</dbReference>
<feature type="region of interest" description="Disordered" evidence="5">
    <location>
        <begin position="182"/>
        <end position="280"/>
    </location>
</feature>
<dbReference type="RefSeq" id="XP_031338501.1">
    <property type="nucleotide sequence ID" value="XM_031482641.1"/>
</dbReference>
<accession>A0A1Y1N5P2</accession>
<dbReference type="Gene3D" id="4.10.1060.10">
    <property type="entry name" value="Zinc finger, RanBP2-type"/>
    <property type="match status" value="1"/>
</dbReference>
<dbReference type="GeneID" id="116167305"/>
<organism evidence="7">
    <name type="scientific">Photinus pyralis</name>
    <name type="common">Common eastern firefly</name>
    <name type="synonym">Lampyris pyralis</name>
    <dbReference type="NCBI Taxonomy" id="7054"/>
    <lineage>
        <taxon>Eukaryota</taxon>
        <taxon>Metazoa</taxon>
        <taxon>Ecdysozoa</taxon>
        <taxon>Arthropoda</taxon>
        <taxon>Hexapoda</taxon>
        <taxon>Insecta</taxon>
        <taxon>Pterygota</taxon>
        <taxon>Neoptera</taxon>
        <taxon>Endopterygota</taxon>
        <taxon>Coleoptera</taxon>
        <taxon>Polyphaga</taxon>
        <taxon>Elateriformia</taxon>
        <taxon>Elateroidea</taxon>
        <taxon>Lampyridae</taxon>
        <taxon>Lampyrinae</taxon>
        <taxon>Photinus</taxon>
    </lineage>
</organism>